<gene>
    <name evidence="1" type="ORF">IOE58_13920</name>
</gene>
<protein>
    <submittedName>
        <fullName evidence="1">Uncharacterized protein</fullName>
    </submittedName>
</protein>
<feature type="non-terminal residue" evidence="1">
    <location>
        <position position="1"/>
    </location>
</feature>
<accession>A0ABR9W448</accession>
<organism evidence="1 2">
    <name type="scientific">Brachybacterium epidermidis</name>
    <dbReference type="NCBI Taxonomy" id="2781983"/>
    <lineage>
        <taxon>Bacteria</taxon>
        <taxon>Bacillati</taxon>
        <taxon>Actinomycetota</taxon>
        <taxon>Actinomycetes</taxon>
        <taxon>Micrococcales</taxon>
        <taxon>Dermabacteraceae</taxon>
        <taxon>Brachybacterium</taxon>
    </lineage>
</organism>
<reference evidence="1 2" key="1">
    <citation type="submission" date="2020-10" db="EMBL/GenBank/DDBJ databases">
        <title>Draft genome and description of Brachybacterium epidermidis sp nov.</title>
        <authorList>
            <person name="Boxberger M."/>
            <person name="La Scola B."/>
        </authorList>
    </citation>
    <scope>NUCLEOTIDE SEQUENCE [LARGE SCALE GENOMIC DNA]</scope>
    <source>
        <strain evidence="1 2">Marseille-Q2903</strain>
    </source>
</reference>
<evidence type="ECO:0000313" key="1">
    <source>
        <dbReference type="EMBL" id="MBE9405219.1"/>
    </source>
</evidence>
<keyword evidence="2" id="KW-1185">Reference proteome</keyword>
<proteinExistence type="predicted"/>
<dbReference type="Proteomes" id="UP000644727">
    <property type="component" value="Unassembled WGS sequence"/>
</dbReference>
<sequence>VWAACEAAGIQLDGELMDGYAEALEQVARLDVDTVPEDPDEAVRRVVVGTVMLEPVLLTLRLLAQRELSVRHAETVDGGRRRADSRR</sequence>
<name>A0ABR9W448_9MICO</name>
<dbReference type="EMBL" id="JADEYR010000026">
    <property type="protein sequence ID" value="MBE9405219.1"/>
    <property type="molecule type" value="Genomic_DNA"/>
</dbReference>
<evidence type="ECO:0000313" key="2">
    <source>
        <dbReference type="Proteomes" id="UP000644727"/>
    </source>
</evidence>
<comment type="caution">
    <text evidence="1">The sequence shown here is derived from an EMBL/GenBank/DDBJ whole genome shotgun (WGS) entry which is preliminary data.</text>
</comment>